<feature type="domain" description="Thyroglobulin type-1" evidence="15">
    <location>
        <begin position="1296"/>
        <end position="1365"/>
    </location>
</feature>
<dbReference type="SUPFAM" id="SSF57610">
    <property type="entry name" value="Thyroglobulin type-1 domain"/>
    <property type="match status" value="6"/>
</dbReference>
<feature type="compositionally biased region" description="Basic and acidic residues" evidence="11">
    <location>
        <begin position="2509"/>
        <end position="2523"/>
    </location>
</feature>
<feature type="domain" description="BPTI/Kunitz inhibitor" evidence="14">
    <location>
        <begin position="1801"/>
        <end position="1851"/>
    </location>
</feature>
<evidence type="ECO:0000259" key="13">
    <source>
        <dbReference type="PROSITE" id="PS50089"/>
    </source>
</evidence>
<dbReference type="Pfam" id="PF14625">
    <property type="entry name" value="Lustrin_cystein"/>
    <property type="match status" value="5"/>
</dbReference>
<feature type="domain" description="WAP" evidence="17">
    <location>
        <begin position="1491"/>
        <end position="1541"/>
    </location>
</feature>
<dbReference type="InterPro" id="IPR002223">
    <property type="entry name" value="Kunitz_BPTI"/>
</dbReference>
<feature type="domain" description="WAP" evidence="17">
    <location>
        <begin position="945"/>
        <end position="995"/>
    </location>
</feature>
<evidence type="ECO:0000256" key="2">
    <source>
        <dbReference type="ARBA" id="ARBA00022525"/>
    </source>
</evidence>
<dbReference type="SUPFAM" id="SSF57362">
    <property type="entry name" value="BPTI-like"/>
    <property type="match status" value="1"/>
</dbReference>
<feature type="domain" description="Antistasin-like" evidence="16">
    <location>
        <begin position="608"/>
        <end position="633"/>
    </location>
</feature>
<feature type="domain" description="Antistasin-like" evidence="16">
    <location>
        <begin position="1063"/>
        <end position="1088"/>
    </location>
</feature>
<feature type="region of interest" description="Disordered" evidence="11">
    <location>
        <begin position="2472"/>
        <end position="2523"/>
    </location>
</feature>
<dbReference type="InterPro" id="IPR017907">
    <property type="entry name" value="Znf_RING_CS"/>
</dbReference>
<keyword evidence="12" id="KW-0472">Membrane</keyword>
<dbReference type="InterPro" id="IPR001841">
    <property type="entry name" value="Znf_RING"/>
</dbReference>
<dbReference type="CDD" id="cd00191">
    <property type="entry name" value="TY"/>
    <property type="match status" value="5"/>
</dbReference>
<dbReference type="InterPro" id="IPR028150">
    <property type="entry name" value="Lustrin_cystein"/>
</dbReference>
<feature type="domain" description="RING-type" evidence="13">
    <location>
        <begin position="2176"/>
        <end position="2219"/>
    </location>
</feature>
<feature type="domain" description="Antistasin-like" evidence="16">
    <location>
        <begin position="829"/>
        <end position="856"/>
    </location>
</feature>
<feature type="domain" description="WAP" evidence="17">
    <location>
        <begin position="213"/>
        <end position="260"/>
    </location>
</feature>
<feature type="domain" description="WAP" evidence="17">
    <location>
        <begin position="701"/>
        <end position="764"/>
    </location>
</feature>
<dbReference type="STRING" id="6277.A0A498S2K3"/>
<evidence type="ECO:0000313" key="19">
    <source>
        <dbReference type="Proteomes" id="UP000276991"/>
    </source>
</evidence>
<dbReference type="SMART" id="SM00211">
    <property type="entry name" value="TY"/>
    <property type="match status" value="6"/>
</dbReference>
<keyword evidence="19" id="KW-1185">Reference proteome</keyword>
<dbReference type="InterPro" id="IPR036857">
    <property type="entry name" value="Thyroglobulin_1_sf"/>
</dbReference>
<dbReference type="Gene3D" id="4.10.410.10">
    <property type="entry name" value="Pancreatic trypsin inhibitor Kunitz domain"/>
    <property type="match status" value="1"/>
</dbReference>
<dbReference type="GO" id="GO:0005615">
    <property type="term" value="C:extracellular space"/>
    <property type="evidence" value="ECO:0007669"/>
    <property type="project" value="TreeGrafter"/>
</dbReference>
<dbReference type="PROSITE" id="PS00518">
    <property type="entry name" value="ZF_RING_1"/>
    <property type="match status" value="1"/>
</dbReference>
<feature type="disulfide bond" evidence="10">
    <location>
        <begin position="1333"/>
        <end position="1340"/>
    </location>
</feature>
<evidence type="ECO:0000259" key="14">
    <source>
        <dbReference type="PROSITE" id="PS50279"/>
    </source>
</evidence>
<organism evidence="18 19">
    <name type="scientific">Acanthocheilonema viteae</name>
    <name type="common">Filarial nematode worm</name>
    <name type="synonym">Dipetalonema viteae</name>
    <dbReference type="NCBI Taxonomy" id="6277"/>
    <lineage>
        <taxon>Eukaryota</taxon>
        <taxon>Metazoa</taxon>
        <taxon>Ecdysozoa</taxon>
        <taxon>Nematoda</taxon>
        <taxon>Chromadorea</taxon>
        <taxon>Rhabditida</taxon>
        <taxon>Spirurina</taxon>
        <taxon>Spiruromorpha</taxon>
        <taxon>Filarioidea</taxon>
        <taxon>Onchocercidae</taxon>
        <taxon>Acanthocheilonema</taxon>
    </lineage>
</organism>
<dbReference type="InterPro" id="IPR036880">
    <property type="entry name" value="Kunitz_BPTI_sf"/>
</dbReference>
<dbReference type="EMBL" id="UPTC01000030">
    <property type="protein sequence ID" value="VBB25657.1"/>
    <property type="molecule type" value="Genomic_DNA"/>
</dbReference>
<feature type="domain" description="WAP" evidence="17">
    <location>
        <begin position="445"/>
        <end position="492"/>
    </location>
</feature>
<evidence type="ECO:0000256" key="7">
    <source>
        <dbReference type="ARBA" id="ARBA00023157"/>
    </source>
</evidence>
<evidence type="ECO:0000256" key="1">
    <source>
        <dbReference type="ARBA" id="ARBA00004613"/>
    </source>
</evidence>
<evidence type="ECO:0000256" key="4">
    <source>
        <dbReference type="ARBA" id="ARBA00022729"/>
    </source>
</evidence>
<dbReference type="PROSITE" id="PS51162">
    <property type="entry name" value="THYROGLOBULIN_1_2"/>
    <property type="match status" value="6"/>
</dbReference>
<dbReference type="PROSITE" id="PS00280">
    <property type="entry name" value="BPTI_KUNITZ_1"/>
    <property type="match status" value="1"/>
</dbReference>
<name>A0A498S2K3_ACAVI</name>
<evidence type="ECO:0000313" key="18">
    <source>
        <dbReference type="EMBL" id="VBB25657.1"/>
    </source>
</evidence>
<dbReference type="PANTHER" id="PTHR45938:SF11">
    <property type="entry name" value="WAP, KAZAL, IMMUNOGLOBULIN, KUNITZ AND NTR DOMAIN-CONTAINING PROTEIN 2-LIKE"/>
    <property type="match status" value="1"/>
</dbReference>
<dbReference type="OrthoDB" id="5853592at2759"/>
<dbReference type="Gene3D" id="4.10.800.10">
    <property type="entry name" value="Thyroglobulin type-1"/>
    <property type="match status" value="6"/>
</dbReference>
<keyword evidence="3" id="KW-0479">Metal-binding</keyword>
<comment type="caution">
    <text evidence="10">Lacks conserved residue(s) required for the propagation of feature annotation.</text>
</comment>
<keyword evidence="4" id="KW-0732">Signal</keyword>
<accession>A0A498S2K3</accession>
<keyword evidence="7 10" id="KW-1015">Disulfide bond</keyword>
<keyword evidence="2" id="KW-0964">Secreted</keyword>
<evidence type="ECO:0000256" key="6">
    <source>
        <dbReference type="ARBA" id="ARBA00022833"/>
    </source>
</evidence>
<dbReference type="PROSITE" id="PS50279">
    <property type="entry name" value="BPTI_KUNITZ_2"/>
    <property type="match status" value="1"/>
</dbReference>
<dbReference type="InterPro" id="IPR011061">
    <property type="entry name" value="Hirudin/antistatin"/>
</dbReference>
<evidence type="ECO:0000259" key="17">
    <source>
        <dbReference type="PROSITE" id="PS51390"/>
    </source>
</evidence>
<dbReference type="InterPro" id="IPR004094">
    <property type="entry name" value="Antistasin-like"/>
</dbReference>
<reference evidence="18 19" key="1">
    <citation type="submission" date="2018-08" db="EMBL/GenBank/DDBJ databases">
        <authorList>
            <person name="Laetsch R D."/>
            <person name="Stevens L."/>
            <person name="Kumar S."/>
            <person name="Blaxter L. M."/>
        </authorList>
    </citation>
    <scope>NUCLEOTIDE SEQUENCE [LARGE SCALE GENOMIC DNA]</scope>
</reference>
<evidence type="ECO:0008006" key="20">
    <source>
        <dbReference type="Google" id="ProtNLM"/>
    </source>
</evidence>
<dbReference type="InterPro" id="IPR000716">
    <property type="entry name" value="Thyroglobulin_1"/>
</dbReference>
<feature type="region of interest" description="Disordered" evidence="11">
    <location>
        <begin position="2446"/>
        <end position="2465"/>
    </location>
</feature>
<protein>
    <recommendedName>
        <fullName evidence="20">BPTI/Kunitz inhibitor domain-containing protein</fullName>
    </recommendedName>
</protein>
<feature type="domain" description="WAP" evidence="17">
    <location>
        <begin position="149"/>
        <end position="194"/>
    </location>
</feature>
<dbReference type="CDD" id="cd00109">
    <property type="entry name" value="Kunitz-type"/>
    <property type="match status" value="1"/>
</dbReference>
<feature type="domain" description="Thyroglobulin type-1" evidence="15">
    <location>
        <begin position="262"/>
        <end position="328"/>
    </location>
</feature>
<dbReference type="PRINTS" id="PR00759">
    <property type="entry name" value="BASICPTASE"/>
</dbReference>
<dbReference type="SUPFAM" id="SSF57256">
    <property type="entry name" value="Elafin-like"/>
    <property type="match status" value="4"/>
</dbReference>
<feature type="disulfide bond" evidence="10">
    <location>
        <begin position="1000"/>
        <end position="1019"/>
    </location>
</feature>
<dbReference type="PROSITE" id="PS00484">
    <property type="entry name" value="THYROGLOBULIN_1_1"/>
    <property type="match status" value="2"/>
</dbReference>
<dbReference type="GO" id="GO:0004867">
    <property type="term" value="F:serine-type endopeptidase inhibitor activity"/>
    <property type="evidence" value="ECO:0007669"/>
    <property type="project" value="InterPro"/>
</dbReference>
<dbReference type="InterPro" id="IPR008197">
    <property type="entry name" value="WAP_dom"/>
</dbReference>
<keyword evidence="6" id="KW-0862">Zinc</keyword>
<dbReference type="Gene3D" id="4.10.75.10">
    <property type="entry name" value="Elafin-like"/>
    <property type="match status" value="7"/>
</dbReference>
<dbReference type="SUPFAM" id="SSF57262">
    <property type="entry name" value="Leech antihemostatic proteins"/>
    <property type="match status" value="2"/>
</dbReference>
<dbReference type="Gene3D" id="2.10.22.10">
    <property type="entry name" value="Antistasin, domain 1"/>
    <property type="match status" value="1"/>
</dbReference>
<feature type="domain" description="Thyroglobulin type-1" evidence="15">
    <location>
        <begin position="763"/>
        <end position="823"/>
    </location>
</feature>
<dbReference type="SMART" id="SM00217">
    <property type="entry name" value="WAP"/>
    <property type="match status" value="8"/>
</dbReference>
<proteinExistence type="predicted"/>
<evidence type="ECO:0000259" key="16">
    <source>
        <dbReference type="PROSITE" id="PS51252"/>
    </source>
</evidence>
<dbReference type="SMART" id="SM00131">
    <property type="entry name" value="KU"/>
    <property type="match status" value="1"/>
</dbReference>
<dbReference type="GO" id="GO:0048019">
    <property type="term" value="F:receptor antagonist activity"/>
    <property type="evidence" value="ECO:0007669"/>
    <property type="project" value="TreeGrafter"/>
</dbReference>
<dbReference type="Pfam" id="PF02822">
    <property type="entry name" value="Antistasin"/>
    <property type="match status" value="2"/>
</dbReference>
<dbReference type="PANTHER" id="PTHR45938">
    <property type="entry name" value="ACP24A4-RELATED"/>
    <property type="match status" value="1"/>
</dbReference>
<feature type="domain" description="Thyroglobulin type-1" evidence="15">
    <location>
        <begin position="1543"/>
        <end position="1627"/>
    </location>
</feature>
<dbReference type="PROSITE" id="PS50089">
    <property type="entry name" value="ZF_RING_2"/>
    <property type="match status" value="1"/>
</dbReference>
<feature type="transmembrane region" description="Helical" evidence="12">
    <location>
        <begin position="2239"/>
        <end position="2258"/>
    </location>
</feature>
<evidence type="ECO:0000256" key="9">
    <source>
        <dbReference type="PROSITE-ProRule" id="PRU00175"/>
    </source>
</evidence>
<dbReference type="GO" id="GO:0008270">
    <property type="term" value="F:zinc ion binding"/>
    <property type="evidence" value="ECO:0007669"/>
    <property type="project" value="UniProtKB-KW"/>
</dbReference>
<gene>
    <name evidence="18" type="ORF">NAV_LOCUS487</name>
</gene>
<evidence type="ECO:0000259" key="15">
    <source>
        <dbReference type="PROSITE" id="PS51162"/>
    </source>
</evidence>
<feature type="compositionally biased region" description="Polar residues" evidence="11">
    <location>
        <begin position="2446"/>
        <end position="2455"/>
    </location>
</feature>
<dbReference type="Proteomes" id="UP000276991">
    <property type="component" value="Unassembled WGS sequence"/>
</dbReference>
<evidence type="ECO:0000256" key="8">
    <source>
        <dbReference type="ARBA" id="ARBA00023319"/>
    </source>
</evidence>
<dbReference type="Pfam" id="PF00086">
    <property type="entry name" value="Thyroglobulin_1"/>
    <property type="match status" value="6"/>
</dbReference>
<dbReference type="GO" id="GO:0050431">
    <property type="term" value="F:transforming growth factor beta binding"/>
    <property type="evidence" value="ECO:0007669"/>
    <property type="project" value="TreeGrafter"/>
</dbReference>
<dbReference type="InterPro" id="IPR020901">
    <property type="entry name" value="Prtase_inh_Kunz-CS"/>
</dbReference>
<evidence type="ECO:0000256" key="11">
    <source>
        <dbReference type="SAM" id="MobiDB-lite"/>
    </source>
</evidence>
<dbReference type="SMART" id="SM00289">
    <property type="entry name" value="WR1"/>
    <property type="match status" value="8"/>
</dbReference>
<dbReference type="InterPro" id="IPR006150">
    <property type="entry name" value="Cys_repeat_1"/>
</dbReference>
<dbReference type="PROSITE" id="PS51390">
    <property type="entry name" value="WAP"/>
    <property type="match status" value="6"/>
</dbReference>
<dbReference type="InterPro" id="IPR036645">
    <property type="entry name" value="Elafin-like_sf"/>
</dbReference>
<keyword evidence="8" id="KW-0393">Immunoglobulin domain</keyword>
<keyword evidence="12" id="KW-0812">Transmembrane</keyword>
<keyword evidence="12" id="KW-1133">Transmembrane helix</keyword>
<keyword evidence="5 9" id="KW-0863">Zinc-finger</keyword>
<evidence type="ECO:0000256" key="10">
    <source>
        <dbReference type="PROSITE-ProRule" id="PRU00500"/>
    </source>
</evidence>
<feature type="domain" description="Thyroglobulin type-1" evidence="15">
    <location>
        <begin position="540"/>
        <end position="601"/>
    </location>
</feature>
<evidence type="ECO:0000256" key="5">
    <source>
        <dbReference type="ARBA" id="ARBA00022771"/>
    </source>
</evidence>
<evidence type="ECO:0000256" key="12">
    <source>
        <dbReference type="SAM" id="Phobius"/>
    </source>
</evidence>
<comment type="subcellular location">
    <subcellularLocation>
        <location evidence="1">Secreted</location>
    </subcellularLocation>
</comment>
<evidence type="ECO:0000256" key="3">
    <source>
        <dbReference type="ARBA" id="ARBA00022723"/>
    </source>
</evidence>
<dbReference type="PROSITE" id="PS51252">
    <property type="entry name" value="ANTISTASIN"/>
    <property type="match status" value="3"/>
</dbReference>
<feature type="domain" description="Thyroglobulin type-1" evidence="15">
    <location>
        <begin position="997"/>
        <end position="1063"/>
    </location>
</feature>
<sequence>MPPQTICYQLKKEKSKNNSSSPVTNLRMMLWKPISHCNVCCNMLFLPVIFLFHWLSSSVVCVENTYLQNPIIGSTTDRSCQRPPGCELHCPFGYQIDPLGICLCTCHDAPCLSKICAPNEYCRYNSDGAAVCVPQIGEFTVSQSGGNRVAVRPSECPRLFDGACIHQCNSDSECGSNMLKCCSNGCGRECVVALSPQAIVNSLSIHPLQITGYSNRIGKCPLKNSIKNQKCAIECIYDDECPSVEKCCDNDCGRVCTPPDKATDCIHLASAVNRLPEKTLIRGYVPKCTVNGQFENIQCDDSFCWCVDEKGTEITGTKIIRTIGLPDCLQRRECKAKLCLKACPFGIKTDQEGCPLDNCDCRDLCEEVKCINDIDICQIVEPDCEKPPCLPVPRCLLNPCPNGSPMTLSNGVTALCTDTNQCSPNYWCHQIGFNGFGFCCALPESVVHSGNCVPILSRSSKSSKSECHIDSDCSKQAKCCFDGCGLKCTKVQQIAECPEVQQYHDLKKCTVECKVDQDCPGIKKCCTYNCSALCLFPTKVTACLHELITHEIFGYDRAPKCNDEGNYEQIQCHDDFCYCVDTVNGNEIPATRTALHTELACNERRIDCEPFRCSKICAYGFKLTDEGCLSCECYNPCKKILCSQGYICVMASVKCLENVYCPDQPRCVPDVCSTDDSSVVPPILCKSKQNCPDDYWCNNIGIQSKGLCCPLPSKQLRIDAKCKSVEPFIEHKKPCDTHCRTDDECAIGTKCCYDGCGTTCVQISGCLQAKIAYDKLGQKDTIGCDEYGNYKDIQCNTLYCWCVSKTGVELEGTKVLNEETPNCRARRLCTPRHCPMKKNCVYGFETDRNGCVTCDCFNPCKDIICPNKSEICVPQLTECIESPCRAVPNCVASTCPEGLPIIDENTFEPFPCNSNKQCTLLSVSSFCHTSGYCCWNSEKTPDRTKVSELGECPHLSNNPASCLNNQTDECVQDVDCDTVQKCCSNGCKKLCMYPEITTACIHLLGASEAFEPGSFVPQCDTTGNFNRIQKLGAIFWCVDESGRELHGTRTSHPYLNCDLPRSCPLLNCQLDCSLGYEKNENGCDLCRCHDPCKNVRCPLTHVCRLIDVKCLLGSCDPITKCILNVCPKGEPLTLPNMRKVVLCNTKENRHCPLGYFCHEIGIPLPFASSYCCAGNEVSLALCPITFEFRPTVSKKCKIRCHTHNDCLSGKCCFNGCGTSCMNLQAEEMDQNIVFNFSKGVFSKESHREFEKLQDCSMDVISDQSCKIDCLKDSDCPVFQKCCIKGCSSLCAFPHATTACIHKLASYTNKNNEISFNGPRIDCNEGGTFKKIQCDQQIRQCWCVNTETGEEMLGTRVIAAIAKPNCQAPIFCSTVCDQMKCEHGLRLDINGCPLNNFCECKNPCEEIKCARKEDICVLMPVICITSPCPSVPQCKSNPCPKHSEVLRDKNNNVFSCVQNEDCSTGLCRLLPNEQRHGICCTSGTGRIDGIILKQKLGECPRIAPSKSLYTENCSMECSNDSACPEVQLCCDYGCSKICVIPEVATNCILLHASITKLIHSGAIVSLRIPWCNKHTGMFETVQCNDLNDCWCVNAVTGATIHGSRSSKMKSLDSSLTFSYDVCSNKKSCSISCNDAICPLGFEMDANNCPKDIHCRCRNLCDAIRCSDNKVCMLRRKNCSESTCIPVPSCEPNPCSDISKPALDETTYIHLSCSENHTEMCPPAYYCAGYDTSRQGVCCPRIKTKEARSDMVGCPHGNPFSNKADGWPLNCSQSGNDCPSTHYCFTASDQSFGVCCVSKRYVCHLPLDAGPCTVNLKRYYYNYTNNTCVSFNYGGCSGNSNNFINRKHCEKFCLDINVGLNGFFTDTGKVIETYQLGFSLTGPLFRKKHQQDINEAFREYMKKKFDIGDDELRDIVISDDNMVQFVLRSEDAKLKAADISDVVLFGSPTMAIFTGQNRILGPVIVLQKKKRYVERYFYARFLYKKRENKSSLGGITSSQYAARTDYATPAAISSTPKSGTSSEHFEQLMESENRHHYRQTVNKERDLYEVHKALQTPGFFVPSEVRLFPCELRNMQAHRARLRIPRSDTVHVKREHHRESALDDAIRQENGQPVSFAHFTVLFLTLSLRLVRLRECGAISFSSAADRLGCVVIGLTLLMSFTHGTTIEIEVMEFWFHCNYCTRRPESWTVIPAYRLTNCGHILCTDCAHYTDTVKICKFCQRVGVSIRPIDRTLPFHIQKFFMVQLTFILCVFFLILKYFKILKPPKVLMEAAEKRIREAIAFQNCQKNLMERCLIRKIVQLWNQLQAMKLDLEAKSRLEKEVTCLKDALKYVRNELFHTISKHQEFEKQALQWGFKVLSIKDIYDAVINKKLAENGQNFLQEQGTEQEKGRHINMEEVGEHVQIRLCLIAVVQHIYSEIVGTAFPNISDEPLDLSIKKKVDSVNENLSGPASNSHSAKCATVPPNNLIGTVLSKKDRATGVKKSRGRKNIASSNTERADGSGSTRRKRRREDSDNKLESESEDKKWVATVAYPTLILRRISADATTTANDE</sequence>
<dbReference type="Pfam" id="PF00095">
    <property type="entry name" value="WAP"/>
    <property type="match status" value="6"/>
</dbReference>